<protein>
    <submittedName>
        <fullName evidence="1">Uncharacterized protein</fullName>
    </submittedName>
</protein>
<evidence type="ECO:0000313" key="2">
    <source>
        <dbReference type="Proteomes" id="UP001497700"/>
    </source>
</evidence>
<comment type="caution">
    <text evidence="1">The sequence shown here is derived from an EMBL/GenBank/DDBJ whole genome shotgun (WGS) entry which is preliminary data.</text>
</comment>
<dbReference type="EMBL" id="MU393681">
    <property type="protein sequence ID" value="KAI4858842.1"/>
    <property type="molecule type" value="Genomic_DNA"/>
</dbReference>
<keyword evidence="2" id="KW-1185">Reference proteome</keyword>
<reference evidence="1 2" key="1">
    <citation type="journal article" date="2022" name="New Phytol.">
        <title>Ecological generalism drives hyperdiversity of secondary metabolite gene clusters in xylarialean endophytes.</title>
        <authorList>
            <person name="Franco M.E.E."/>
            <person name="Wisecaver J.H."/>
            <person name="Arnold A.E."/>
            <person name="Ju Y.M."/>
            <person name="Slot J.C."/>
            <person name="Ahrendt S."/>
            <person name="Moore L.P."/>
            <person name="Eastman K.E."/>
            <person name="Scott K."/>
            <person name="Konkel Z."/>
            <person name="Mondo S.J."/>
            <person name="Kuo A."/>
            <person name="Hayes R.D."/>
            <person name="Haridas S."/>
            <person name="Andreopoulos B."/>
            <person name="Riley R."/>
            <person name="LaButti K."/>
            <person name="Pangilinan J."/>
            <person name="Lipzen A."/>
            <person name="Amirebrahimi M."/>
            <person name="Yan J."/>
            <person name="Adam C."/>
            <person name="Keymanesh K."/>
            <person name="Ng V."/>
            <person name="Louie K."/>
            <person name="Northen T."/>
            <person name="Drula E."/>
            <person name="Henrissat B."/>
            <person name="Hsieh H.M."/>
            <person name="Youens-Clark K."/>
            <person name="Lutzoni F."/>
            <person name="Miadlikowska J."/>
            <person name="Eastwood D.C."/>
            <person name="Hamelin R.C."/>
            <person name="Grigoriev I.V."/>
            <person name="U'Ren J.M."/>
        </authorList>
    </citation>
    <scope>NUCLEOTIDE SEQUENCE [LARGE SCALE GENOMIC DNA]</scope>
    <source>
        <strain evidence="1 2">CBS 119005</strain>
    </source>
</reference>
<organism evidence="1 2">
    <name type="scientific">Hypoxylon rubiginosum</name>
    <dbReference type="NCBI Taxonomy" id="110542"/>
    <lineage>
        <taxon>Eukaryota</taxon>
        <taxon>Fungi</taxon>
        <taxon>Dikarya</taxon>
        <taxon>Ascomycota</taxon>
        <taxon>Pezizomycotina</taxon>
        <taxon>Sordariomycetes</taxon>
        <taxon>Xylariomycetidae</taxon>
        <taxon>Xylariales</taxon>
        <taxon>Hypoxylaceae</taxon>
        <taxon>Hypoxylon</taxon>
    </lineage>
</organism>
<dbReference type="Proteomes" id="UP001497700">
    <property type="component" value="Unassembled WGS sequence"/>
</dbReference>
<name>A0ACB9YI56_9PEZI</name>
<evidence type="ECO:0000313" key="1">
    <source>
        <dbReference type="EMBL" id="KAI4858842.1"/>
    </source>
</evidence>
<sequence length="240" mass="26940">MRFNLDSMEGSASSNSAVEYNGVTSDPGDDRSQSPEEAWVPPVPIPPEVLHMPFDVVLETFPWLPRVLQDHLYEYNPEYLYREHPEMYPGIGEDVLPHLYAPTFDLGDNRGPGDTYDAHVEAQQRNDRYRAIASRNGVPPVLMDFNDVDFNQGASGPIDKSVSPKTNGNGGNNQPADGRGGHHQPQAGRGRSNQPNDADRDGHDQPVDGESESFIITTLLLRYHERMIHERWARLIDGRR</sequence>
<accession>A0ACB9YI56</accession>
<proteinExistence type="predicted"/>
<gene>
    <name evidence="1" type="ORF">F4820DRAFT_454470</name>
</gene>